<dbReference type="InterPro" id="IPR023753">
    <property type="entry name" value="FAD/NAD-binding_dom"/>
</dbReference>
<dbReference type="PRINTS" id="PR00469">
    <property type="entry name" value="PNDRDTASEII"/>
</dbReference>
<reference evidence="6" key="2">
    <citation type="journal article" date="2023" name="IMA Fungus">
        <title>Comparative genomic study of the Penicillium genus elucidates a diverse pangenome and 15 lateral gene transfer events.</title>
        <authorList>
            <person name="Petersen C."/>
            <person name="Sorensen T."/>
            <person name="Nielsen M.R."/>
            <person name="Sondergaard T.E."/>
            <person name="Sorensen J.L."/>
            <person name="Fitzpatrick D.A."/>
            <person name="Frisvad J.C."/>
            <person name="Nielsen K.L."/>
        </authorList>
    </citation>
    <scope>NUCLEOTIDE SEQUENCE</scope>
    <source>
        <strain evidence="6">IBT 19713</strain>
    </source>
</reference>
<comment type="similarity">
    <text evidence="1">Belongs to the class-II pyridine nucleotide-disulfide oxidoreductase family.</text>
</comment>
<feature type="domain" description="FAD/NAD(P)-binding" evidence="5">
    <location>
        <begin position="28"/>
        <end position="334"/>
    </location>
</feature>
<dbReference type="OrthoDB" id="4570620at2759"/>
<evidence type="ECO:0000313" key="6">
    <source>
        <dbReference type="EMBL" id="KAJ5223971.1"/>
    </source>
</evidence>
<gene>
    <name evidence="6" type="ORF">N7468_008513</name>
</gene>
<sequence length="388" mass="42442">MVRLGSLLPAVLLACGLVAAEPIPKTDYDVIIVGGGPAGLSALSGVSRVRRKALLFDNHHYRNAVTREMHDVIGNDGTVPSVFRAEARKQIERYPTAHFSNSTVTNITSVGDEDFTIFNVTDHTGKHYSARKIVLATGLRDVLPSTPGIAAAWGKGLFWCPWCDGYEHRDQPFGIISNIADVLGSVLETNTQFSDIIAFVNGTYTPAGEAAAQSQHDKWLEQLNAWNVTIENRTISSLERIQDGGVHRNKTIDEQYDKFLVHFTEGEPIERNAFIINAPTVQYSQLPAQMGLNITNNKIDVVTSSMRTSQAGVWAIGDANSDGSTNVPHAMFSGKKASVYLHVELSREDPASKISKRSGLSEEELVEEASNAIGSGLDRHYKKIMGRH</sequence>
<comment type="caution">
    <text evidence="6">The sequence shown here is derived from an EMBL/GenBank/DDBJ whole genome shotgun (WGS) entry which is preliminary data.</text>
</comment>
<evidence type="ECO:0000256" key="2">
    <source>
        <dbReference type="ARBA" id="ARBA00022630"/>
    </source>
</evidence>
<dbReference type="PRINTS" id="PR00368">
    <property type="entry name" value="FADPNR"/>
</dbReference>
<evidence type="ECO:0000313" key="7">
    <source>
        <dbReference type="Proteomes" id="UP001150941"/>
    </source>
</evidence>
<evidence type="ECO:0000256" key="4">
    <source>
        <dbReference type="SAM" id="SignalP"/>
    </source>
</evidence>
<dbReference type="RefSeq" id="XP_058328154.1">
    <property type="nucleotide sequence ID" value="XM_058477809.1"/>
</dbReference>
<feature type="chain" id="PRO_5040989544" description="FAD/NAD(P)-binding domain-containing protein" evidence="4">
    <location>
        <begin position="21"/>
        <end position="388"/>
    </location>
</feature>
<feature type="signal peptide" evidence="4">
    <location>
        <begin position="1"/>
        <end position="20"/>
    </location>
</feature>
<dbReference type="AlphaFoldDB" id="A0A9W9TIF1"/>
<keyword evidence="7" id="KW-1185">Reference proteome</keyword>
<dbReference type="Proteomes" id="UP001150941">
    <property type="component" value="Unassembled WGS sequence"/>
</dbReference>
<evidence type="ECO:0000256" key="1">
    <source>
        <dbReference type="ARBA" id="ARBA00009333"/>
    </source>
</evidence>
<reference evidence="6" key="1">
    <citation type="submission" date="2022-11" db="EMBL/GenBank/DDBJ databases">
        <authorList>
            <person name="Petersen C."/>
        </authorList>
    </citation>
    <scope>NUCLEOTIDE SEQUENCE</scope>
    <source>
        <strain evidence="6">IBT 19713</strain>
    </source>
</reference>
<dbReference type="GO" id="GO:0016491">
    <property type="term" value="F:oxidoreductase activity"/>
    <property type="evidence" value="ECO:0007669"/>
    <property type="project" value="UniProtKB-KW"/>
</dbReference>
<name>A0A9W9TIF1_9EURO</name>
<dbReference type="Pfam" id="PF07992">
    <property type="entry name" value="Pyr_redox_2"/>
    <property type="match status" value="1"/>
</dbReference>
<dbReference type="SUPFAM" id="SSF51905">
    <property type="entry name" value="FAD/NAD(P)-binding domain"/>
    <property type="match status" value="1"/>
</dbReference>
<dbReference type="InterPro" id="IPR050097">
    <property type="entry name" value="Ferredoxin-NADP_redctase_2"/>
</dbReference>
<dbReference type="EMBL" id="JAPQKS010000006">
    <property type="protein sequence ID" value="KAJ5223971.1"/>
    <property type="molecule type" value="Genomic_DNA"/>
</dbReference>
<accession>A0A9W9TIF1</accession>
<keyword evidence="3" id="KW-0560">Oxidoreductase</keyword>
<proteinExistence type="inferred from homology"/>
<evidence type="ECO:0000256" key="3">
    <source>
        <dbReference type="ARBA" id="ARBA00023002"/>
    </source>
</evidence>
<keyword evidence="2" id="KW-0285">Flavoprotein</keyword>
<protein>
    <recommendedName>
        <fullName evidence="5">FAD/NAD(P)-binding domain-containing protein</fullName>
    </recommendedName>
</protein>
<dbReference type="PROSITE" id="PS51257">
    <property type="entry name" value="PROKAR_LIPOPROTEIN"/>
    <property type="match status" value="1"/>
</dbReference>
<dbReference type="InterPro" id="IPR036188">
    <property type="entry name" value="FAD/NAD-bd_sf"/>
</dbReference>
<dbReference type="PANTHER" id="PTHR48105">
    <property type="entry name" value="THIOREDOXIN REDUCTASE 1-RELATED-RELATED"/>
    <property type="match status" value="1"/>
</dbReference>
<dbReference type="GeneID" id="83205112"/>
<dbReference type="Gene3D" id="3.50.50.60">
    <property type="entry name" value="FAD/NAD(P)-binding domain"/>
    <property type="match status" value="2"/>
</dbReference>
<organism evidence="6 7">
    <name type="scientific">Penicillium chermesinum</name>
    <dbReference type="NCBI Taxonomy" id="63820"/>
    <lineage>
        <taxon>Eukaryota</taxon>
        <taxon>Fungi</taxon>
        <taxon>Dikarya</taxon>
        <taxon>Ascomycota</taxon>
        <taxon>Pezizomycotina</taxon>
        <taxon>Eurotiomycetes</taxon>
        <taxon>Eurotiomycetidae</taxon>
        <taxon>Eurotiales</taxon>
        <taxon>Aspergillaceae</taxon>
        <taxon>Penicillium</taxon>
    </lineage>
</organism>
<keyword evidence="4" id="KW-0732">Signal</keyword>
<dbReference type="GO" id="GO:0097237">
    <property type="term" value="P:cellular response to toxic substance"/>
    <property type="evidence" value="ECO:0007669"/>
    <property type="project" value="UniProtKB-ARBA"/>
</dbReference>
<evidence type="ECO:0000259" key="5">
    <source>
        <dbReference type="Pfam" id="PF07992"/>
    </source>
</evidence>